<name>A0ABV3QRJ5_9GAMM</name>
<sequence length="351" mass="39206">MGKRDEGLRFVRVAHRLRTLGLGLGMLPVAAVLHQQHAPAWLWSLLFANGLLWPHLAWLHAARANRPVQHEQFNLMADSAMLGAWLALMRFNLLPCVMLASMMAMDRISAGGWRVLVRALLLQIAACALVAWLTGFAWQPTSNMFDIVACLPMMAIYPVWLSTVNYGFGRRIRQQNRLLEQLNRTDTLTGLANRAHWLETAAHEMQRYLRNQRPATLILLDIDGFKQVNDRHGHAAGDVLLQELAAVLRESLRSVDMPGRLGGDEFGVVLPETGLERAREVAERIRQRVERIGRGDGSPVLPCTLSLGVAEVGPRHVNVEAWIKQADIALYLAKERGRNQVCANPAQVAAR</sequence>
<accession>A0ABV3QRJ5</accession>
<dbReference type="InterPro" id="IPR007894">
    <property type="entry name" value="MASE2"/>
</dbReference>
<evidence type="ECO:0000313" key="4">
    <source>
        <dbReference type="EMBL" id="MEW9624473.1"/>
    </source>
</evidence>
<feature type="transmembrane region" description="Helical" evidence="2">
    <location>
        <begin position="115"/>
        <end position="138"/>
    </location>
</feature>
<dbReference type="SUPFAM" id="SSF55073">
    <property type="entry name" value="Nucleotide cyclase"/>
    <property type="match status" value="1"/>
</dbReference>
<dbReference type="Pfam" id="PF00990">
    <property type="entry name" value="GGDEF"/>
    <property type="match status" value="1"/>
</dbReference>
<dbReference type="InterPro" id="IPR050469">
    <property type="entry name" value="Diguanylate_Cyclase"/>
</dbReference>
<organism evidence="4 5">
    <name type="scientific">Rhodanobacter geophilus</name>
    <dbReference type="NCBI Taxonomy" id="3162488"/>
    <lineage>
        <taxon>Bacteria</taxon>
        <taxon>Pseudomonadati</taxon>
        <taxon>Pseudomonadota</taxon>
        <taxon>Gammaproteobacteria</taxon>
        <taxon>Lysobacterales</taxon>
        <taxon>Rhodanobacteraceae</taxon>
        <taxon>Rhodanobacter</taxon>
    </lineage>
</organism>
<dbReference type="NCBIfam" id="TIGR00254">
    <property type="entry name" value="GGDEF"/>
    <property type="match status" value="1"/>
</dbReference>
<dbReference type="PANTHER" id="PTHR45138">
    <property type="entry name" value="REGULATORY COMPONENTS OF SENSORY TRANSDUCTION SYSTEM"/>
    <property type="match status" value="1"/>
</dbReference>
<keyword evidence="4" id="KW-0548">Nucleotidyltransferase</keyword>
<evidence type="ECO:0000256" key="1">
    <source>
        <dbReference type="ARBA" id="ARBA00012528"/>
    </source>
</evidence>
<dbReference type="InterPro" id="IPR029787">
    <property type="entry name" value="Nucleotide_cyclase"/>
</dbReference>
<feature type="domain" description="GGDEF" evidence="3">
    <location>
        <begin position="213"/>
        <end position="346"/>
    </location>
</feature>
<gene>
    <name evidence="4" type="ORF">ABQJ56_09530</name>
</gene>
<keyword evidence="4" id="KW-0808">Transferase</keyword>
<comment type="caution">
    <text evidence="4">The sequence shown here is derived from an EMBL/GenBank/DDBJ whole genome shotgun (WGS) entry which is preliminary data.</text>
</comment>
<dbReference type="Gene3D" id="3.30.70.270">
    <property type="match status" value="1"/>
</dbReference>
<keyword evidence="2" id="KW-1133">Transmembrane helix</keyword>
<evidence type="ECO:0000313" key="5">
    <source>
        <dbReference type="Proteomes" id="UP001556170"/>
    </source>
</evidence>
<dbReference type="InterPro" id="IPR000160">
    <property type="entry name" value="GGDEF_dom"/>
</dbReference>
<dbReference type="PROSITE" id="PS50887">
    <property type="entry name" value="GGDEF"/>
    <property type="match status" value="1"/>
</dbReference>
<dbReference type="RefSeq" id="WP_367844772.1">
    <property type="nucleotide sequence ID" value="NZ_JBFOHL010000007.1"/>
</dbReference>
<feature type="transmembrane region" description="Helical" evidence="2">
    <location>
        <begin position="144"/>
        <end position="168"/>
    </location>
</feature>
<dbReference type="GO" id="GO:0052621">
    <property type="term" value="F:diguanylate cyclase activity"/>
    <property type="evidence" value="ECO:0007669"/>
    <property type="project" value="UniProtKB-EC"/>
</dbReference>
<keyword evidence="2" id="KW-0472">Membrane</keyword>
<dbReference type="SMART" id="SM00267">
    <property type="entry name" value="GGDEF"/>
    <property type="match status" value="1"/>
</dbReference>
<evidence type="ECO:0000256" key="2">
    <source>
        <dbReference type="SAM" id="Phobius"/>
    </source>
</evidence>
<proteinExistence type="predicted"/>
<dbReference type="PANTHER" id="PTHR45138:SF24">
    <property type="entry name" value="DIGUANYLATE CYCLASE DGCC-RELATED"/>
    <property type="match status" value="1"/>
</dbReference>
<reference evidence="4 5" key="1">
    <citation type="submission" date="2024-06" db="EMBL/GenBank/DDBJ databases">
        <authorList>
            <person name="Woo H."/>
        </authorList>
    </citation>
    <scope>NUCLEOTIDE SEQUENCE [LARGE SCALE GENOMIC DNA]</scope>
    <source>
        <strain evidence="4 5">S2-g</strain>
    </source>
</reference>
<dbReference type="Pfam" id="PF05230">
    <property type="entry name" value="MASE2"/>
    <property type="match status" value="1"/>
</dbReference>
<dbReference type="EC" id="2.7.7.65" evidence="1"/>
<evidence type="ECO:0000259" key="3">
    <source>
        <dbReference type="PROSITE" id="PS50887"/>
    </source>
</evidence>
<keyword evidence="2" id="KW-0812">Transmembrane</keyword>
<keyword evidence="5" id="KW-1185">Reference proteome</keyword>
<protein>
    <recommendedName>
        <fullName evidence="1">diguanylate cyclase</fullName>
        <ecNumber evidence="1">2.7.7.65</ecNumber>
    </recommendedName>
</protein>
<dbReference type="EMBL" id="JBFOHL010000007">
    <property type="protein sequence ID" value="MEW9624473.1"/>
    <property type="molecule type" value="Genomic_DNA"/>
</dbReference>
<feature type="transmembrane region" description="Helical" evidence="2">
    <location>
        <begin position="15"/>
        <end position="33"/>
    </location>
</feature>
<dbReference type="CDD" id="cd01949">
    <property type="entry name" value="GGDEF"/>
    <property type="match status" value="1"/>
</dbReference>
<dbReference type="InterPro" id="IPR043128">
    <property type="entry name" value="Rev_trsase/Diguanyl_cyclase"/>
</dbReference>
<dbReference type="Proteomes" id="UP001556170">
    <property type="component" value="Unassembled WGS sequence"/>
</dbReference>
<feature type="transmembrane region" description="Helical" evidence="2">
    <location>
        <begin position="82"/>
        <end position="103"/>
    </location>
</feature>